<proteinExistence type="predicted"/>
<evidence type="ECO:0000313" key="5">
    <source>
        <dbReference type="Proteomes" id="UP000177506"/>
    </source>
</evidence>
<dbReference type="InterPro" id="IPR029056">
    <property type="entry name" value="Ribokinase-like"/>
</dbReference>
<dbReference type="InterPro" id="IPR002173">
    <property type="entry name" value="Carboh/pur_kinase_PfkB_CS"/>
</dbReference>
<evidence type="ECO:0000256" key="1">
    <source>
        <dbReference type="ARBA" id="ARBA00022679"/>
    </source>
</evidence>
<evidence type="ECO:0000313" key="4">
    <source>
        <dbReference type="EMBL" id="OGX91621.1"/>
    </source>
</evidence>
<dbReference type="Proteomes" id="UP000177506">
    <property type="component" value="Unassembled WGS sequence"/>
</dbReference>
<keyword evidence="5" id="KW-1185">Reference proteome</keyword>
<comment type="caution">
    <text evidence="4">The sequence shown here is derived from an EMBL/GenBank/DDBJ whole genome shotgun (WGS) entry which is preliminary data.</text>
</comment>
<dbReference type="SUPFAM" id="SSF53613">
    <property type="entry name" value="Ribokinase-like"/>
    <property type="match status" value="1"/>
</dbReference>
<feature type="domain" description="Carbohydrate kinase PfkB" evidence="3">
    <location>
        <begin position="11"/>
        <end position="60"/>
    </location>
</feature>
<reference evidence="4 5" key="1">
    <citation type="submission" date="2016-08" db="EMBL/GenBank/DDBJ databases">
        <title>Hymenobacter coccineus sp. nov., Hymenobacter lapidarius sp. nov. and Hymenobacter glacialis sp. nov., isolated from Antarctic soil.</title>
        <authorList>
            <person name="Sedlacek I."/>
            <person name="Kralova S."/>
            <person name="Kyrova K."/>
            <person name="Maslanova I."/>
            <person name="Stankova E."/>
            <person name="Vrbovska V."/>
            <person name="Nemec M."/>
            <person name="Bartak M."/>
            <person name="Svec P."/>
            <person name="Busse H.-J."/>
            <person name="Pantucek R."/>
        </authorList>
    </citation>
    <scope>NUCLEOTIDE SEQUENCE [LARGE SCALE GENOMIC DNA]</scope>
    <source>
        <strain evidence="4 5">CCM 8649</strain>
    </source>
</reference>
<sequence>MVRRTGAALVAAPVPSVDTTAAGDCFTGALVVALAEGHALPAAVAFACWAAALAVTRPGA</sequence>
<dbReference type="RefSeq" id="WP_070740878.1">
    <property type="nucleotide sequence ID" value="NZ_MDZA01000044.1"/>
</dbReference>
<dbReference type="InterPro" id="IPR011611">
    <property type="entry name" value="PfkB_dom"/>
</dbReference>
<keyword evidence="2" id="KW-0418">Kinase</keyword>
<dbReference type="OrthoDB" id="9775849at2"/>
<name>A0A1G1TLB1_9BACT</name>
<gene>
    <name evidence="4" type="ORF">BEN49_04375</name>
</gene>
<dbReference type="Gene3D" id="3.40.1190.20">
    <property type="match status" value="1"/>
</dbReference>
<evidence type="ECO:0000259" key="3">
    <source>
        <dbReference type="Pfam" id="PF00294"/>
    </source>
</evidence>
<dbReference type="PANTHER" id="PTHR10584">
    <property type="entry name" value="SUGAR KINASE"/>
    <property type="match status" value="1"/>
</dbReference>
<dbReference type="EMBL" id="MDZA01000044">
    <property type="protein sequence ID" value="OGX91621.1"/>
    <property type="molecule type" value="Genomic_DNA"/>
</dbReference>
<keyword evidence="1" id="KW-0808">Transferase</keyword>
<evidence type="ECO:0000256" key="2">
    <source>
        <dbReference type="ARBA" id="ARBA00022777"/>
    </source>
</evidence>
<dbReference type="GO" id="GO:0016301">
    <property type="term" value="F:kinase activity"/>
    <property type="evidence" value="ECO:0007669"/>
    <property type="project" value="UniProtKB-KW"/>
</dbReference>
<dbReference type="Pfam" id="PF00294">
    <property type="entry name" value="PfkB"/>
    <property type="match status" value="1"/>
</dbReference>
<dbReference type="AlphaFoldDB" id="A0A1G1TLB1"/>
<accession>A0A1G1TLB1</accession>
<organism evidence="4 5">
    <name type="scientific">Hymenobacter coccineus</name>
    <dbReference type="NCBI Taxonomy" id="1908235"/>
    <lineage>
        <taxon>Bacteria</taxon>
        <taxon>Pseudomonadati</taxon>
        <taxon>Bacteroidota</taxon>
        <taxon>Cytophagia</taxon>
        <taxon>Cytophagales</taxon>
        <taxon>Hymenobacteraceae</taxon>
        <taxon>Hymenobacter</taxon>
    </lineage>
</organism>
<dbReference type="PANTHER" id="PTHR10584:SF166">
    <property type="entry name" value="RIBOKINASE"/>
    <property type="match status" value="1"/>
</dbReference>
<dbReference type="PROSITE" id="PS00584">
    <property type="entry name" value="PFKB_KINASES_2"/>
    <property type="match status" value="1"/>
</dbReference>
<protein>
    <recommendedName>
        <fullName evidence="3">Carbohydrate kinase PfkB domain-containing protein</fullName>
    </recommendedName>
</protein>